<protein>
    <submittedName>
        <fullName evidence="3">Similar to Chromosome stability protein 9 acc. no. Q06032</fullName>
    </submittedName>
</protein>
<dbReference type="Pfam" id="PF14634">
    <property type="entry name" value="zf-RING_5"/>
    <property type="match status" value="1"/>
</dbReference>
<dbReference type="Proteomes" id="UP000018144">
    <property type="component" value="Unassembled WGS sequence"/>
</dbReference>
<keyword evidence="4" id="KW-1185">Reference proteome</keyword>
<dbReference type="PANTHER" id="PTHR22663">
    <property type="entry name" value="RING FINGER PROTEIN NARYA-RELATED"/>
    <property type="match status" value="1"/>
</dbReference>
<dbReference type="STRING" id="1076935.U4LEB0"/>
<proteinExistence type="predicted"/>
<dbReference type="InterPro" id="IPR042123">
    <property type="entry name" value="Zip3/RNF212-like"/>
</dbReference>
<name>U4LEB0_PYROM</name>
<dbReference type="EMBL" id="HF935441">
    <property type="protein sequence ID" value="CCX30449.1"/>
    <property type="molecule type" value="Genomic_DNA"/>
</dbReference>
<keyword evidence="1" id="KW-0469">Meiosis</keyword>
<evidence type="ECO:0000313" key="3">
    <source>
        <dbReference type="EMBL" id="CCX30449.1"/>
    </source>
</evidence>
<organism evidence="3 4">
    <name type="scientific">Pyronema omphalodes (strain CBS 100304)</name>
    <name type="common">Pyronema confluens</name>
    <dbReference type="NCBI Taxonomy" id="1076935"/>
    <lineage>
        <taxon>Eukaryota</taxon>
        <taxon>Fungi</taxon>
        <taxon>Dikarya</taxon>
        <taxon>Ascomycota</taxon>
        <taxon>Pezizomycotina</taxon>
        <taxon>Pezizomycetes</taxon>
        <taxon>Pezizales</taxon>
        <taxon>Pyronemataceae</taxon>
        <taxon>Pyronema</taxon>
    </lineage>
</organism>
<dbReference type="OrthoDB" id="2535391at2759"/>
<dbReference type="GO" id="GO:0019789">
    <property type="term" value="F:SUMO transferase activity"/>
    <property type="evidence" value="ECO:0007669"/>
    <property type="project" value="InterPro"/>
</dbReference>
<dbReference type="eggNOG" id="KOG4739">
    <property type="taxonomic scope" value="Eukaryota"/>
</dbReference>
<reference evidence="3 4" key="1">
    <citation type="journal article" date="2013" name="PLoS Genet.">
        <title>The genome and development-dependent transcriptomes of Pyronema confluens: a window into fungal evolution.</title>
        <authorList>
            <person name="Traeger S."/>
            <person name="Altegoer F."/>
            <person name="Freitag M."/>
            <person name="Gabaldon T."/>
            <person name="Kempken F."/>
            <person name="Kumar A."/>
            <person name="Marcet-Houben M."/>
            <person name="Poggeler S."/>
            <person name="Stajich J.E."/>
            <person name="Nowrousian M."/>
        </authorList>
    </citation>
    <scope>NUCLEOTIDE SEQUENCE [LARGE SCALE GENOMIC DNA]</scope>
    <source>
        <strain evidence="4">CBS 100304</strain>
        <tissue evidence="3">Vegetative mycelium</tissue>
    </source>
</reference>
<dbReference type="GO" id="GO:0000795">
    <property type="term" value="C:synaptonemal complex"/>
    <property type="evidence" value="ECO:0007669"/>
    <property type="project" value="InterPro"/>
</dbReference>
<dbReference type="GO" id="GO:0007129">
    <property type="term" value="P:homologous chromosome pairing at meiosis"/>
    <property type="evidence" value="ECO:0007669"/>
    <property type="project" value="TreeGrafter"/>
</dbReference>
<sequence>MSSPRQASSTGSPRKNRNDPIFHCRVCFKGLPTAASKDPIQPPFWLTSCGHIVCSDHIFPEGAPENATVKKHCCPYCEKGDISLVGVDGAEPPEGLKDYFTPATELVENLAGALKFQYDNVLRFAAHYKSLAEKLSEKLDNQKSVLLRVKDELLEARELKNSG</sequence>
<dbReference type="GO" id="GO:0007131">
    <property type="term" value="P:reciprocal meiotic recombination"/>
    <property type="evidence" value="ECO:0007669"/>
    <property type="project" value="InterPro"/>
</dbReference>
<evidence type="ECO:0000313" key="4">
    <source>
        <dbReference type="Proteomes" id="UP000018144"/>
    </source>
</evidence>
<dbReference type="AlphaFoldDB" id="U4LEB0"/>
<evidence type="ECO:0000259" key="2">
    <source>
        <dbReference type="Pfam" id="PF14634"/>
    </source>
</evidence>
<evidence type="ECO:0000256" key="1">
    <source>
        <dbReference type="ARBA" id="ARBA00023254"/>
    </source>
</evidence>
<dbReference type="InterPro" id="IPR001841">
    <property type="entry name" value="Znf_RING"/>
</dbReference>
<accession>U4LEB0</accession>
<dbReference type="PANTHER" id="PTHR22663:SF17">
    <property type="entry name" value="RING FINGER PROTEIN NARYA-RELATED"/>
    <property type="match status" value="1"/>
</dbReference>
<gene>
    <name evidence="3" type="ORF">PCON_08648</name>
</gene>
<dbReference type="GO" id="GO:0016925">
    <property type="term" value="P:protein sumoylation"/>
    <property type="evidence" value="ECO:0007669"/>
    <property type="project" value="TreeGrafter"/>
</dbReference>
<feature type="domain" description="RING-type" evidence="2">
    <location>
        <begin position="23"/>
        <end position="79"/>
    </location>
</feature>